<dbReference type="PANTHER" id="PTHR28360">
    <property type="entry name" value="DYNACTIN SUBUNIT 3"/>
    <property type="match status" value="1"/>
</dbReference>
<evidence type="ECO:0000313" key="1">
    <source>
        <dbReference type="EMBL" id="KAK4502338.1"/>
    </source>
</evidence>
<accession>A0ABR0EMA6</accession>
<protein>
    <recommendedName>
        <fullName evidence="3">Nuclear distribution protein RO10</fullName>
    </recommendedName>
</protein>
<evidence type="ECO:0008006" key="3">
    <source>
        <dbReference type="Google" id="ProtNLM"/>
    </source>
</evidence>
<name>A0ABR0EMA6_ZASCE</name>
<dbReference type="EMBL" id="JAXOVC010000004">
    <property type="protein sequence ID" value="KAK4502338.1"/>
    <property type="molecule type" value="Genomic_DNA"/>
</dbReference>
<gene>
    <name evidence="1" type="ORF">PRZ48_005763</name>
</gene>
<sequence>MDVTRDTAIDTLQMLHERLARIDYVVNGDDIAQEDLKPNASAKARLAALERSLNTLAASSLGVSDVLQLHNSHPELFHSSDPKDVPTTLPPAALAQLILAHDHLYRTTSTQLSTLNENKEVPDASALTKLIALQPRIEKIEARQAQQASEFAELRARSAKIVEQWYENGVLDMGEKWTAWEERLKDCEILVRRKEAAKKREEEML</sequence>
<proteinExistence type="predicted"/>
<dbReference type="PANTHER" id="PTHR28360:SF1">
    <property type="entry name" value="DYNACTIN SUBUNIT 3"/>
    <property type="match status" value="1"/>
</dbReference>
<dbReference type="Pfam" id="PF07426">
    <property type="entry name" value="Dynactin_p22"/>
    <property type="match status" value="1"/>
</dbReference>
<keyword evidence="2" id="KW-1185">Reference proteome</keyword>
<organism evidence="1 2">
    <name type="scientific">Zasmidium cellare</name>
    <name type="common">Wine cellar mold</name>
    <name type="synonym">Racodium cellare</name>
    <dbReference type="NCBI Taxonomy" id="395010"/>
    <lineage>
        <taxon>Eukaryota</taxon>
        <taxon>Fungi</taxon>
        <taxon>Dikarya</taxon>
        <taxon>Ascomycota</taxon>
        <taxon>Pezizomycotina</taxon>
        <taxon>Dothideomycetes</taxon>
        <taxon>Dothideomycetidae</taxon>
        <taxon>Mycosphaerellales</taxon>
        <taxon>Mycosphaerellaceae</taxon>
        <taxon>Zasmidium</taxon>
    </lineage>
</organism>
<comment type="caution">
    <text evidence="1">The sequence shown here is derived from an EMBL/GenBank/DDBJ whole genome shotgun (WGS) entry which is preliminary data.</text>
</comment>
<evidence type="ECO:0000313" key="2">
    <source>
        <dbReference type="Proteomes" id="UP001305779"/>
    </source>
</evidence>
<dbReference type="InterPro" id="IPR009991">
    <property type="entry name" value="DCTN3"/>
</dbReference>
<dbReference type="Proteomes" id="UP001305779">
    <property type="component" value="Unassembled WGS sequence"/>
</dbReference>
<reference evidence="1 2" key="1">
    <citation type="journal article" date="2023" name="G3 (Bethesda)">
        <title>A chromosome-level genome assembly of Zasmidium syzygii isolated from banana leaves.</title>
        <authorList>
            <person name="van Westerhoven A.C."/>
            <person name="Mehrabi R."/>
            <person name="Talebi R."/>
            <person name="Steentjes M.B.F."/>
            <person name="Corcolon B."/>
            <person name="Chong P.A."/>
            <person name="Kema G.H.J."/>
            <person name="Seidl M.F."/>
        </authorList>
    </citation>
    <scope>NUCLEOTIDE SEQUENCE [LARGE SCALE GENOMIC DNA]</scope>
    <source>
        <strain evidence="1 2">P124</strain>
    </source>
</reference>